<protein>
    <recommendedName>
        <fullName evidence="3">C1q domain-containing protein</fullName>
    </recommendedName>
</protein>
<organism evidence="2">
    <name type="scientific">Chryseobacterium indologenes</name>
    <name type="common">Flavobacterium indologenes</name>
    <dbReference type="NCBI Taxonomy" id="253"/>
    <lineage>
        <taxon>Bacteria</taxon>
        <taxon>Pseudomonadati</taxon>
        <taxon>Bacteroidota</taxon>
        <taxon>Flavobacteriia</taxon>
        <taxon>Flavobacteriales</taxon>
        <taxon>Weeksellaceae</taxon>
        <taxon>Chryseobacterium group</taxon>
        <taxon>Chryseobacterium</taxon>
    </lineage>
</organism>
<evidence type="ECO:0000256" key="1">
    <source>
        <dbReference type="SAM" id="SignalP"/>
    </source>
</evidence>
<feature type="signal peptide" evidence="1">
    <location>
        <begin position="1"/>
        <end position="19"/>
    </location>
</feature>
<dbReference type="EMBL" id="CP035532">
    <property type="protein sequence ID" value="QBA21494.1"/>
    <property type="molecule type" value="Genomic_DNA"/>
</dbReference>
<dbReference type="AlphaFoldDB" id="A0A411DMG9"/>
<accession>A0A411DMG9</accession>
<name>A0A411DMG9_CHRID</name>
<proteinExistence type="predicted"/>
<evidence type="ECO:0008006" key="3">
    <source>
        <dbReference type="Google" id="ProtNLM"/>
    </source>
</evidence>
<gene>
    <name evidence="2" type="ORF">EU348_09910</name>
</gene>
<feature type="chain" id="PRO_5019491889" description="C1q domain-containing protein" evidence="1">
    <location>
        <begin position="20"/>
        <end position="455"/>
    </location>
</feature>
<evidence type="ECO:0000313" key="2">
    <source>
        <dbReference type="EMBL" id="QBA21494.1"/>
    </source>
</evidence>
<keyword evidence="1" id="KW-0732">Signal</keyword>
<sequence>MKKKFLLLGGLLLSLQVFSQVGINTPDPQASLDVVGKPTSTNVFDGIIAPRITGAQLRAKTYTQKQQGALVYVTAADTAPGGQTTEVTSTGYFYFDNNLNRWQKLNSGTIAAGDPTTDAFIDDPANTMVKLGASSTGTARSSNTDFVIKDNGRVGIGTASPDTALHIKENGNPDSNQLKVQSTNSSPLINLERTAGNNLSAGTELGKLSFNGKIFGANYPLAGIKANYWGDGSTNSSALTLSTSDRPAVVINEYGSMGIGRYDTNYAMSPTQKLDVDGNVRFRGVPSSTMNSTDMLMALDTNGVAKKVDITTPASALVATRTGPSVKSADGSSAIMWFENTYLSNNAYLTRIDNGTFQATKTGLYTINITAHFDQVPAGTVEESHYRGVTVGVRNISGGKLTQHYGSNYLGDGYTNITAVFILNAGEQFYAYSQCNKGGSYRQMEATMSVVCTPL</sequence>
<reference evidence="2" key="1">
    <citation type="submission" date="2019-01" db="EMBL/GenBank/DDBJ databases">
        <title>Whole Genome Sequencing for Putative Detection of Antimicrobial Resistance and Potential Virulence Factors in Chryseobacterium indologenes isolated from Nile Tilapia in Tanzania.</title>
        <authorList>
            <person name="Mwega E."/>
            <person name="Mutoloki S."/>
            <person name="Mugimba K."/>
            <person name="Colquhoun D."/>
            <person name="Mdegela R."/>
            <person name="Evensen O."/>
            <person name="Wasteson Y."/>
        </authorList>
    </citation>
    <scope>NUCLEOTIDE SEQUENCE [LARGE SCALE GENOMIC DNA]</scope>
    <source>
        <strain evidence="2">StR 01</strain>
    </source>
</reference>